<organism evidence="3 4">
    <name type="scientific">Aspergillus cavernicola</name>
    <dbReference type="NCBI Taxonomy" id="176166"/>
    <lineage>
        <taxon>Eukaryota</taxon>
        <taxon>Fungi</taxon>
        <taxon>Dikarya</taxon>
        <taxon>Ascomycota</taxon>
        <taxon>Pezizomycotina</taxon>
        <taxon>Eurotiomycetes</taxon>
        <taxon>Eurotiomycetidae</taxon>
        <taxon>Eurotiales</taxon>
        <taxon>Aspergillaceae</taxon>
        <taxon>Aspergillus</taxon>
        <taxon>Aspergillus subgen. Nidulantes</taxon>
    </lineage>
</organism>
<reference evidence="3 4" key="1">
    <citation type="submission" date="2024-07" db="EMBL/GenBank/DDBJ databases">
        <title>Section-level genome sequencing and comparative genomics of Aspergillus sections Usti and Cavernicolus.</title>
        <authorList>
            <consortium name="Lawrence Berkeley National Laboratory"/>
            <person name="Nybo J.L."/>
            <person name="Vesth T.C."/>
            <person name="Theobald S."/>
            <person name="Frisvad J.C."/>
            <person name="Larsen T.O."/>
            <person name="Kjaerboelling I."/>
            <person name="Rothschild-Mancinelli K."/>
            <person name="Lyhne E.K."/>
            <person name="Kogle M.E."/>
            <person name="Barry K."/>
            <person name="Clum A."/>
            <person name="Na H."/>
            <person name="Ledsgaard L."/>
            <person name="Lin J."/>
            <person name="Lipzen A."/>
            <person name="Kuo A."/>
            <person name="Riley R."/>
            <person name="Mondo S."/>
            <person name="LaButti K."/>
            <person name="Haridas S."/>
            <person name="Pangalinan J."/>
            <person name="Salamov A.A."/>
            <person name="Simmons B.A."/>
            <person name="Magnuson J.K."/>
            <person name="Chen J."/>
            <person name="Drula E."/>
            <person name="Henrissat B."/>
            <person name="Wiebenga A."/>
            <person name="Lubbers R.J."/>
            <person name="Gomes A.C."/>
            <person name="Makela M.R."/>
            <person name="Stajich J."/>
            <person name="Grigoriev I.V."/>
            <person name="Mortensen U.H."/>
            <person name="De vries R.P."/>
            <person name="Baker S.E."/>
            <person name="Andersen M.R."/>
        </authorList>
    </citation>
    <scope>NUCLEOTIDE SEQUENCE [LARGE SCALE GENOMIC DNA]</scope>
    <source>
        <strain evidence="3 4">CBS 600.67</strain>
    </source>
</reference>
<dbReference type="Proteomes" id="UP001610335">
    <property type="component" value="Unassembled WGS sequence"/>
</dbReference>
<keyword evidence="4" id="KW-1185">Reference proteome</keyword>
<dbReference type="Pfam" id="PF24883">
    <property type="entry name" value="NPHP3_N"/>
    <property type="match status" value="1"/>
</dbReference>
<feature type="domain" description="Nephrocystin 3-like N-terminal" evidence="2">
    <location>
        <begin position="57"/>
        <end position="223"/>
    </location>
</feature>
<evidence type="ECO:0000313" key="4">
    <source>
        <dbReference type="Proteomes" id="UP001610335"/>
    </source>
</evidence>
<sequence>MPPRMPFSNDHNTYDRFHYQMGGQTAIWAVPNEVLRKLDASKDREQKDRYRDPSPEACKWFVTNSDFQAWRARAGQTSQILWVFANHGSAFAKYLADYVLEEGALRAPAVGYFFFKDDSEDGKSITKARCGNLHQLFAQNRGLLTEAILDRFDIYKAITETFHLLWDVLTDVAKEKNTGEIVCFLDALDECEQHGRFQFTEALRKSYTDGTPHDLNLKFLITCPSGHIQPGSPPLNIPGQLIIQLPGDIDVEMAQEGLQPRDLTPDDTYTFGRKMYEERRFSEAEKMFREAYA</sequence>
<dbReference type="EMBL" id="JBFXLS010000065">
    <property type="protein sequence ID" value="KAL2821273.1"/>
    <property type="molecule type" value="Genomic_DNA"/>
</dbReference>
<accession>A0ABR4I0J6</accession>
<protein>
    <recommendedName>
        <fullName evidence="2">Nephrocystin 3-like N-terminal domain-containing protein</fullName>
    </recommendedName>
</protein>
<proteinExistence type="predicted"/>
<dbReference type="PANTHER" id="PTHR10039">
    <property type="entry name" value="AMELOGENIN"/>
    <property type="match status" value="1"/>
</dbReference>
<evidence type="ECO:0000259" key="2">
    <source>
        <dbReference type="Pfam" id="PF24883"/>
    </source>
</evidence>
<comment type="caution">
    <text evidence="3">The sequence shown here is derived from an EMBL/GenBank/DDBJ whole genome shotgun (WGS) entry which is preliminary data.</text>
</comment>
<keyword evidence="1" id="KW-0677">Repeat</keyword>
<gene>
    <name evidence="3" type="ORF">BDW59DRAFT_164304</name>
</gene>
<evidence type="ECO:0000313" key="3">
    <source>
        <dbReference type="EMBL" id="KAL2821273.1"/>
    </source>
</evidence>
<dbReference type="InterPro" id="IPR056884">
    <property type="entry name" value="NPHP3-like_N"/>
</dbReference>
<evidence type="ECO:0000256" key="1">
    <source>
        <dbReference type="ARBA" id="ARBA00022737"/>
    </source>
</evidence>
<name>A0ABR4I0J6_9EURO</name>